<dbReference type="EMBL" id="BAAAVI010000010">
    <property type="protein sequence ID" value="GAA2860623.1"/>
    <property type="molecule type" value="Genomic_DNA"/>
</dbReference>
<protein>
    <submittedName>
        <fullName evidence="6">LacI family DNA-binding transcriptional regulator</fullName>
    </submittedName>
</protein>
<evidence type="ECO:0000313" key="7">
    <source>
        <dbReference type="Proteomes" id="UP001500831"/>
    </source>
</evidence>
<evidence type="ECO:0000256" key="2">
    <source>
        <dbReference type="ARBA" id="ARBA00023125"/>
    </source>
</evidence>
<gene>
    <name evidence="6" type="ORF">GCM10010517_19270</name>
</gene>
<dbReference type="GO" id="GO:0003677">
    <property type="term" value="F:DNA binding"/>
    <property type="evidence" value="ECO:0007669"/>
    <property type="project" value="UniProtKB-KW"/>
</dbReference>
<organism evidence="6 7">
    <name type="scientific">Streptosporangium fragile</name>
    <dbReference type="NCBI Taxonomy" id="46186"/>
    <lineage>
        <taxon>Bacteria</taxon>
        <taxon>Bacillati</taxon>
        <taxon>Actinomycetota</taxon>
        <taxon>Actinomycetes</taxon>
        <taxon>Streptosporangiales</taxon>
        <taxon>Streptosporangiaceae</taxon>
        <taxon>Streptosporangium</taxon>
    </lineage>
</organism>
<dbReference type="InterPro" id="IPR028082">
    <property type="entry name" value="Peripla_BP_I"/>
</dbReference>
<dbReference type="InterPro" id="IPR046335">
    <property type="entry name" value="LacI/GalR-like_sensor"/>
</dbReference>
<dbReference type="Pfam" id="PF13377">
    <property type="entry name" value="Peripla_BP_3"/>
    <property type="match status" value="1"/>
</dbReference>
<comment type="caution">
    <text evidence="6">The sequence shown here is derived from an EMBL/GenBank/DDBJ whole genome shotgun (WGS) entry which is preliminary data.</text>
</comment>
<dbReference type="SUPFAM" id="SSF53822">
    <property type="entry name" value="Periplasmic binding protein-like I"/>
    <property type="match status" value="2"/>
</dbReference>
<evidence type="ECO:0000256" key="1">
    <source>
        <dbReference type="ARBA" id="ARBA00023015"/>
    </source>
</evidence>
<feature type="domain" description="HTH lacI-type" evidence="5">
    <location>
        <begin position="1"/>
        <end position="56"/>
    </location>
</feature>
<accession>A0ABN3VTP8</accession>
<dbReference type="SUPFAM" id="SSF47413">
    <property type="entry name" value="lambda repressor-like DNA-binding domains"/>
    <property type="match status" value="1"/>
</dbReference>
<dbReference type="PANTHER" id="PTHR30146:SF138">
    <property type="entry name" value="TRANSCRIPTIONAL REGULATORY PROTEIN"/>
    <property type="match status" value="1"/>
</dbReference>
<evidence type="ECO:0000256" key="4">
    <source>
        <dbReference type="SAM" id="MobiDB-lite"/>
    </source>
</evidence>
<dbReference type="Pfam" id="PF00356">
    <property type="entry name" value="LacI"/>
    <property type="match status" value="1"/>
</dbReference>
<dbReference type="CDD" id="cd01392">
    <property type="entry name" value="HTH_LacI"/>
    <property type="match status" value="1"/>
</dbReference>
<dbReference type="Gene3D" id="1.10.260.40">
    <property type="entry name" value="lambda repressor-like DNA-binding domains"/>
    <property type="match status" value="1"/>
</dbReference>
<dbReference type="Gene3D" id="3.40.50.2300">
    <property type="match status" value="2"/>
</dbReference>
<feature type="compositionally biased region" description="Polar residues" evidence="4">
    <location>
        <begin position="206"/>
        <end position="222"/>
    </location>
</feature>
<feature type="region of interest" description="Disordered" evidence="4">
    <location>
        <begin position="201"/>
        <end position="236"/>
    </location>
</feature>
<sequence>MTMAEVARAAGVSVMTVSYAYGQPGRVSDEARARVREAAERLGYPGPHPGARSLRRGRTGNLGVVLGEHLTYAFDDPQASRFLAGVAQVCADHGMALTLVPVTGGPSDVDRVTAAAVDAFVVWTTADDDPVIDAIAATGLPATVHGGPRRDDLAFVAVDDRAAARAAGIEVFAGARHPAVLSFPLDRARISSVSFGAPSNAGVTAHSGTSNVGVAPSDTVTTEAGPARATAGIDPEASTFRVTRQRLRGFRDAWAEAGGDWSQVRVAVCSTNSAREAEALAAELLTGPHACDAVAAMSDELALGTLRAAARLGLSVPGDLTLSGWDDTDAAAPAGLTTIAQSLRDQGARCARTALGHPAPGDRDTEVAWRLVRRVSTRRP</sequence>
<evidence type="ECO:0000256" key="3">
    <source>
        <dbReference type="ARBA" id="ARBA00023163"/>
    </source>
</evidence>
<evidence type="ECO:0000313" key="6">
    <source>
        <dbReference type="EMBL" id="GAA2860623.1"/>
    </source>
</evidence>
<dbReference type="PANTHER" id="PTHR30146">
    <property type="entry name" value="LACI-RELATED TRANSCRIPTIONAL REPRESSOR"/>
    <property type="match status" value="1"/>
</dbReference>
<keyword evidence="1" id="KW-0805">Transcription regulation</keyword>
<name>A0ABN3VTP8_9ACTN</name>
<keyword evidence="7" id="KW-1185">Reference proteome</keyword>
<dbReference type="Proteomes" id="UP001500831">
    <property type="component" value="Unassembled WGS sequence"/>
</dbReference>
<dbReference type="PROSITE" id="PS50932">
    <property type="entry name" value="HTH_LACI_2"/>
    <property type="match status" value="1"/>
</dbReference>
<dbReference type="SMART" id="SM00354">
    <property type="entry name" value="HTH_LACI"/>
    <property type="match status" value="1"/>
</dbReference>
<proteinExistence type="predicted"/>
<keyword evidence="2 6" id="KW-0238">DNA-binding</keyword>
<evidence type="ECO:0000259" key="5">
    <source>
        <dbReference type="PROSITE" id="PS50932"/>
    </source>
</evidence>
<dbReference type="InterPro" id="IPR010982">
    <property type="entry name" value="Lambda_DNA-bd_dom_sf"/>
</dbReference>
<dbReference type="InterPro" id="IPR000843">
    <property type="entry name" value="HTH_LacI"/>
</dbReference>
<reference evidence="6 7" key="1">
    <citation type="journal article" date="2019" name="Int. J. Syst. Evol. Microbiol.">
        <title>The Global Catalogue of Microorganisms (GCM) 10K type strain sequencing project: providing services to taxonomists for standard genome sequencing and annotation.</title>
        <authorList>
            <consortium name="The Broad Institute Genomics Platform"/>
            <consortium name="The Broad Institute Genome Sequencing Center for Infectious Disease"/>
            <person name="Wu L."/>
            <person name="Ma J."/>
        </authorList>
    </citation>
    <scope>NUCLEOTIDE SEQUENCE [LARGE SCALE GENOMIC DNA]</scope>
    <source>
        <strain evidence="6 7">JCM 6242</strain>
    </source>
</reference>
<keyword evidence="3" id="KW-0804">Transcription</keyword>